<comment type="caution">
    <text evidence="1">The sequence shown here is derived from an EMBL/GenBank/DDBJ whole genome shotgun (WGS) entry which is preliminary data.</text>
</comment>
<sequence>MDVAVEGEEIPADDFRIDEWTEIPRKKRALSLKSAVNTGNPNTAPEIISPVSRNSRPLRQAPPMECLPETDITIVLRPRGGLDLRYGCTTYRCTPFRHKTEACTQCWQRGHRPDVCPNATTRCPRCGIANPSEGHQCEPKCVLCGGAHLTGSAACPLRFKPHRPQSPPPEKEKEKEKKENTPMKSQNLQEWSALQERGHFRTKDPI</sequence>
<gene>
    <name evidence="1" type="ORF">HPB47_027962</name>
</gene>
<evidence type="ECO:0000313" key="2">
    <source>
        <dbReference type="Proteomes" id="UP000805193"/>
    </source>
</evidence>
<protein>
    <submittedName>
        <fullName evidence="1">Uncharacterized protein</fullName>
    </submittedName>
</protein>
<accession>A0AC60PWX2</accession>
<keyword evidence="2" id="KW-1185">Reference proteome</keyword>
<organism evidence="1 2">
    <name type="scientific">Ixodes persulcatus</name>
    <name type="common">Taiga tick</name>
    <dbReference type="NCBI Taxonomy" id="34615"/>
    <lineage>
        <taxon>Eukaryota</taxon>
        <taxon>Metazoa</taxon>
        <taxon>Ecdysozoa</taxon>
        <taxon>Arthropoda</taxon>
        <taxon>Chelicerata</taxon>
        <taxon>Arachnida</taxon>
        <taxon>Acari</taxon>
        <taxon>Parasitiformes</taxon>
        <taxon>Ixodida</taxon>
        <taxon>Ixodoidea</taxon>
        <taxon>Ixodidae</taxon>
        <taxon>Ixodinae</taxon>
        <taxon>Ixodes</taxon>
    </lineage>
</organism>
<proteinExistence type="predicted"/>
<reference evidence="1 2" key="1">
    <citation type="journal article" date="2020" name="Cell">
        <title>Large-Scale Comparative Analyses of Tick Genomes Elucidate Their Genetic Diversity and Vector Capacities.</title>
        <authorList>
            <consortium name="Tick Genome and Microbiome Consortium (TIGMIC)"/>
            <person name="Jia N."/>
            <person name="Wang J."/>
            <person name="Shi W."/>
            <person name="Du L."/>
            <person name="Sun Y."/>
            <person name="Zhan W."/>
            <person name="Jiang J.F."/>
            <person name="Wang Q."/>
            <person name="Zhang B."/>
            <person name="Ji P."/>
            <person name="Bell-Sakyi L."/>
            <person name="Cui X.M."/>
            <person name="Yuan T.T."/>
            <person name="Jiang B.G."/>
            <person name="Yang W.F."/>
            <person name="Lam T.T."/>
            <person name="Chang Q.C."/>
            <person name="Ding S.J."/>
            <person name="Wang X.J."/>
            <person name="Zhu J.G."/>
            <person name="Ruan X.D."/>
            <person name="Zhao L."/>
            <person name="Wei J.T."/>
            <person name="Ye R.Z."/>
            <person name="Que T.C."/>
            <person name="Du C.H."/>
            <person name="Zhou Y.H."/>
            <person name="Cheng J.X."/>
            <person name="Dai P.F."/>
            <person name="Guo W.B."/>
            <person name="Han X.H."/>
            <person name="Huang E.J."/>
            <person name="Li L.F."/>
            <person name="Wei W."/>
            <person name="Gao Y.C."/>
            <person name="Liu J.Z."/>
            <person name="Shao H.Z."/>
            <person name="Wang X."/>
            <person name="Wang C.C."/>
            <person name="Yang T.C."/>
            <person name="Huo Q.B."/>
            <person name="Li W."/>
            <person name="Chen H.Y."/>
            <person name="Chen S.E."/>
            <person name="Zhou L.G."/>
            <person name="Ni X.B."/>
            <person name="Tian J.H."/>
            <person name="Sheng Y."/>
            <person name="Liu T."/>
            <person name="Pan Y.S."/>
            <person name="Xia L.Y."/>
            <person name="Li J."/>
            <person name="Zhao F."/>
            <person name="Cao W.C."/>
        </authorList>
    </citation>
    <scope>NUCLEOTIDE SEQUENCE [LARGE SCALE GENOMIC DNA]</scope>
    <source>
        <strain evidence="1">Iper-2018</strain>
    </source>
</reference>
<dbReference type="Proteomes" id="UP000805193">
    <property type="component" value="Unassembled WGS sequence"/>
</dbReference>
<name>A0AC60PWX2_IXOPE</name>
<evidence type="ECO:0000313" key="1">
    <source>
        <dbReference type="EMBL" id="KAG0424842.1"/>
    </source>
</evidence>
<dbReference type="EMBL" id="JABSTQ010009929">
    <property type="protein sequence ID" value="KAG0424842.1"/>
    <property type="molecule type" value="Genomic_DNA"/>
</dbReference>